<dbReference type="EMBL" id="VIRV01000001">
    <property type="protein sequence ID" value="MBY0757850.1"/>
    <property type="molecule type" value="Genomic_DNA"/>
</dbReference>
<feature type="domain" description="Peptidase C39-like" evidence="3">
    <location>
        <begin position="590"/>
        <end position="752"/>
    </location>
</feature>
<feature type="region of interest" description="Disordered" evidence="1">
    <location>
        <begin position="39"/>
        <end position="106"/>
    </location>
</feature>
<dbReference type="Proteomes" id="UP000779049">
    <property type="component" value="Unassembled WGS sequence"/>
</dbReference>
<dbReference type="Gene3D" id="3.90.70.10">
    <property type="entry name" value="Cysteine proteinases"/>
    <property type="match status" value="1"/>
</dbReference>
<sequence length="779" mass="85992">MRGKKTAVVVLTAALFFTQIPIVYAADDTFVGTDQLKETQVPEQEIDQSGDLGNLPKEENPVDTEENPVDTEENTGEETGGEWNTETGEESNTETEETKEETEEDLEEIEEIPNQKVFLQYEVQLPNQEISQAADGEAAGSIGQGQGIQGISLKLGTESDPNALSGEIRYRVYSETGGWQEWKTNGEYAGKNENDAFVQAFQAELTGDLAQIYDLYYSVHVQQGGWLGYAKNGQQAGTEGFSYRMEAIRIVLAEKSDEPPGENQGYYVQAYPGNVLSAQVHVQTYGNQQAVGEGELIGTEGQSKRIEGLSFKLEIPEGQFYPDGGIRYRTHVQGIGWQDWMEDGTLSGTTGQSLRIEAIQIELTGEIAKYYDVYYTAHIQQFGWLGYAKNGQSAGSEALGFRMEALKVFLVEKSGEAPGNNSSYYVKGCAQSNLKYSGHVQKKGNIKEVGNNTVLGTVGEGLRLEGIRIRIDNASVAGENGGIQYRGHVQNIGWQNWVKDGQLAGTSGQGLRMEAIQIQLNGVLSKYYDVYYRVHVQQFGWLGWAKNGQSAGTTGYGYRMEAIQIFFQAKTSAGPANSGYYKEYVPRKNLNVEIAYQYPEFPNGCEAISLYMALRYNGYMVSKQDVCYKYMPRGPLHSTNPYLAYMGDPGSQTGGYGCWASVICTTAENYFKAANITSRKAKNVTGSSLEQLFSYIDRGIPVVVWGTLGMDGTTWFKAGSSGGATYYWASRAHCVLLTGYDKTRKVVKVNDPIEGKVEYSFSSFESSYNTMNKNAMVIE</sequence>
<reference evidence="4 5" key="1">
    <citation type="journal article" date="2020" name="New Microbes New Infect">
        <title>Sellimonas caecigallum sp. nov., description and genome sequence of a new member of the Sellimonas genus isolated from the cecum of feral chicken.</title>
        <authorList>
            <person name="Wongkuna S."/>
            <person name="Ghimire S."/>
            <person name="Antony L."/>
            <person name="Chankhamhaengdecha S."/>
            <person name="Janvilisri T."/>
            <person name="Scaria J."/>
        </authorList>
    </citation>
    <scope>NUCLEOTIDE SEQUENCE [LARGE SCALE GENOMIC DNA]</scope>
    <source>
        <strain evidence="4 5">SW451</strain>
    </source>
</reference>
<gene>
    <name evidence="4" type="ORF">FLB61_01825</name>
</gene>
<evidence type="ECO:0000256" key="1">
    <source>
        <dbReference type="SAM" id="MobiDB-lite"/>
    </source>
</evidence>
<keyword evidence="2" id="KW-0732">Signal</keyword>
<dbReference type="PANTHER" id="PTHR37806:SF1">
    <property type="entry name" value="PEPTIDASE C39-LIKE DOMAIN-CONTAINING PROTEIN"/>
    <property type="match status" value="1"/>
</dbReference>
<feature type="compositionally biased region" description="Acidic residues" evidence="1">
    <location>
        <begin position="87"/>
        <end position="106"/>
    </location>
</feature>
<dbReference type="InterPro" id="IPR006637">
    <property type="entry name" value="ChW"/>
</dbReference>
<name>A0ABS7L4A5_9FIRM</name>
<accession>A0ABS7L4A5</accession>
<keyword evidence="5" id="KW-1185">Reference proteome</keyword>
<evidence type="ECO:0000259" key="3">
    <source>
        <dbReference type="Pfam" id="PF13529"/>
    </source>
</evidence>
<feature type="chain" id="PRO_5045560802" description="Peptidase C39-like domain-containing protein" evidence="2">
    <location>
        <begin position="26"/>
        <end position="779"/>
    </location>
</feature>
<evidence type="ECO:0000313" key="5">
    <source>
        <dbReference type="Proteomes" id="UP000779049"/>
    </source>
</evidence>
<organism evidence="4 5">
    <name type="scientific">Sellimonas caecigallum</name>
    <dbReference type="NCBI Taxonomy" id="2592333"/>
    <lineage>
        <taxon>Bacteria</taxon>
        <taxon>Bacillati</taxon>
        <taxon>Bacillota</taxon>
        <taxon>Clostridia</taxon>
        <taxon>Lachnospirales</taxon>
        <taxon>Lachnospiraceae</taxon>
        <taxon>Sellimonas</taxon>
    </lineage>
</organism>
<dbReference type="Pfam" id="PF07538">
    <property type="entry name" value="ChW"/>
    <property type="match status" value="7"/>
</dbReference>
<protein>
    <recommendedName>
        <fullName evidence="3">Peptidase C39-like domain-containing protein</fullName>
    </recommendedName>
</protein>
<proteinExistence type="predicted"/>
<dbReference type="RefSeq" id="WP_221919241.1">
    <property type="nucleotide sequence ID" value="NZ_CP173660.1"/>
</dbReference>
<comment type="caution">
    <text evidence="4">The sequence shown here is derived from an EMBL/GenBank/DDBJ whole genome shotgun (WGS) entry which is preliminary data.</text>
</comment>
<evidence type="ECO:0000256" key="2">
    <source>
        <dbReference type="SAM" id="SignalP"/>
    </source>
</evidence>
<evidence type="ECO:0000313" key="4">
    <source>
        <dbReference type="EMBL" id="MBY0757850.1"/>
    </source>
</evidence>
<feature type="compositionally biased region" description="Acidic residues" evidence="1">
    <location>
        <begin position="61"/>
        <end position="80"/>
    </location>
</feature>
<dbReference type="SMART" id="SM00728">
    <property type="entry name" value="ChW"/>
    <property type="match status" value="8"/>
</dbReference>
<dbReference type="PANTHER" id="PTHR37806">
    <property type="entry name" value="LMO0724 PROTEIN"/>
    <property type="match status" value="1"/>
</dbReference>
<dbReference type="Pfam" id="PF13529">
    <property type="entry name" value="Peptidase_C39_2"/>
    <property type="match status" value="1"/>
</dbReference>
<feature type="signal peptide" evidence="2">
    <location>
        <begin position="1"/>
        <end position="25"/>
    </location>
</feature>
<dbReference type="InterPro" id="IPR039564">
    <property type="entry name" value="Peptidase_C39-like"/>
</dbReference>